<dbReference type="Proteomes" id="UP000324170">
    <property type="component" value="Unassembled WGS sequence"/>
</dbReference>
<dbReference type="RefSeq" id="WP_045968399.1">
    <property type="nucleotide sequence ID" value="NZ_CAWMED010000001.1"/>
</dbReference>
<dbReference type="OrthoDB" id="5296677at2"/>
<reference evidence="1 3" key="1">
    <citation type="submission" date="2013-07" db="EMBL/GenBank/DDBJ databases">
        <authorList>
            <person name="Genoscope - CEA"/>
        </authorList>
    </citation>
    <scope>NUCLEOTIDE SEQUENCE [LARGE SCALE GENOMIC DNA]</scope>
    <source>
        <strain evidence="1">FRM16</strain>
        <strain evidence="3">FRM16 / DSM 17909</strain>
    </source>
</reference>
<evidence type="ECO:0000313" key="1">
    <source>
        <dbReference type="EMBL" id="CDG16244.1"/>
    </source>
</evidence>
<dbReference type="Pfam" id="PF15781">
    <property type="entry name" value="ParE-like_toxin"/>
    <property type="match status" value="1"/>
</dbReference>
<dbReference type="EMBL" id="VNHN01000087">
    <property type="protein sequence ID" value="TYO97589.1"/>
    <property type="molecule type" value="Genomic_DNA"/>
</dbReference>
<accession>A0A068QNG9</accession>
<proteinExistence type="predicted"/>
<keyword evidence="4" id="KW-1185">Reference proteome</keyword>
<evidence type="ECO:0000313" key="2">
    <source>
        <dbReference type="EMBL" id="TYO97589.1"/>
    </source>
</evidence>
<dbReference type="KEGG" id="xdo:XDD1_0541"/>
<gene>
    <name evidence="2" type="ORF">LY16_03373</name>
    <name evidence="1" type="ORF">XDD1_0541</name>
</gene>
<evidence type="ECO:0000313" key="3">
    <source>
        <dbReference type="Proteomes" id="UP000032721"/>
    </source>
</evidence>
<dbReference type="InterPro" id="IPR031552">
    <property type="entry name" value="ParE-like_toxin"/>
</dbReference>
<organism evidence="1 3">
    <name type="scientific">Xenorhabdus doucetiae</name>
    <dbReference type="NCBI Taxonomy" id="351671"/>
    <lineage>
        <taxon>Bacteria</taxon>
        <taxon>Pseudomonadati</taxon>
        <taxon>Pseudomonadota</taxon>
        <taxon>Gammaproteobacteria</taxon>
        <taxon>Enterobacterales</taxon>
        <taxon>Morganellaceae</taxon>
        <taxon>Xenorhabdus</taxon>
    </lineage>
</organism>
<dbReference type="STRING" id="351671.XDD1_0541"/>
<dbReference type="HOGENOM" id="CLU_157820_0_0_6"/>
<evidence type="ECO:0000313" key="4">
    <source>
        <dbReference type="Proteomes" id="UP000324170"/>
    </source>
</evidence>
<dbReference type="Proteomes" id="UP000032721">
    <property type="component" value="Chromosome"/>
</dbReference>
<protein>
    <submittedName>
        <fullName evidence="2">ParE-like toxin of type II ParDE toxin-antitoxin system</fullName>
    </submittedName>
</protein>
<dbReference type="EMBL" id="FO704550">
    <property type="protein sequence ID" value="CDG16244.1"/>
    <property type="molecule type" value="Genomic_DNA"/>
</dbReference>
<reference evidence="2 4" key="2">
    <citation type="submission" date="2019-07" db="EMBL/GenBank/DDBJ databases">
        <title>Genomic Encyclopedia of Type Strains, Phase I: the one thousand microbial genomes (KMG-I) project.</title>
        <authorList>
            <person name="Kyrpides N."/>
        </authorList>
    </citation>
    <scope>NUCLEOTIDE SEQUENCE [LARGE SCALE GENOMIC DNA]</scope>
    <source>
        <strain evidence="2 4">DSM 17909</strain>
    </source>
</reference>
<name>A0A068QNG9_9GAMM</name>
<dbReference type="AlphaFoldDB" id="A0A068QNG9"/>
<sequence length="109" mass="12938">MSEGQKSPKIDVYETRCFSKALSKLPENLLAVVEDEIEKIIDDPEIGEQKKGDLSFLRVHKFQLNNLLTLLGYHWVEEKIELYLLNFGSHENFYQEQKRHRKDDLKFIK</sequence>